<name>A0ABP7E215_9SPHN</name>
<evidence type="ECO:0000256" key="2">
    <source>
        <dbReference type="SAM" id="Phobius"/>
    </source>
</evidence>
<dbReference type="Proteomes" id="UP001500523">
    <property type="component" value="Unassembled WGS sequence"/>
</dbReference>
<proteinExistence type="predicted"/>
<feature type="region of interest" description="Disordered" evidence="1">
    <location>
        <begin position="1"/>
        <end position="89"/>
    </location>
</feature>
<gene>
    <name evidence="3" type="ORF">GCM10022268_20210</name>
</gene>
<dbReference type="RefSeq" id="WP_344693267.1">
    <property type="nucleotide sequence ID" value="NZ_BAABBF010000004.1"/>
</dbReference>
<feature type="transmembrane region" description="Helical" evidence="2">
    <location>
        <begin position="94"/>
        <end position="115"/>
    </location>
</feature>
<feature type="compositionally biased region" description="Low complexity" evidence="1">
    <location>
        <begin position="62"/>
        <end position="85"/>
    </location>
</feature>
<feature type="compositionally biased region" description="Basic residues" evidence="1">
    <location>
        <begin position="52"/>
        <end position="61"/>
    </location>
</feature>
<feature type="region of interest" description="Disordered" evidence="1">
    <location>
        <begin position="134"/>
        <end position="162"/>
    </location>
</feature>
<dbReference type="EMBL" id="BAABBF010000004">
    <property type="protein sequence ID" value="GAA3711140.1"/>
    <property type="molecule type" value="Genomic_DNA"/>
</dbReference>
<evidence type="ECO:0000313" key="4">
    <source>
        <dbReference type="Proteomes" id="UP001500523"/>
    </source>
</evidence>
<sequence length="162" mass="16114">MADTDTSAADTPPKKPARRRSTTPAKSAAAKPRTAKAKPATAPAAEPVKAKAPPKPRKTKRTAAAASRQTPARKAATRTRAAAKTATDRVGGKWGVAAIGAGLAVAGAAAALFSLRGSSAKPGDPAIAKTKAIAHQPDGSDSSASFDAGIADENTVPAKTVD</sequence>
<evidence type="ECO:0000256" key="1">
    <source>
        <dbReference type="SAM" id="MobiDB-lite"/>
    </source>
</evidence>
<reference evidence="4" key="1">
    <citation type="journal article" date="2019" name="Int. J. Syst. Evol. Microbiol.">
        <title>The Global Catalogue of Microorganisms (GCM) 10K type strain sequencing project: providing services to taxonomists for standard genome sequencing and annotation.</title>
        <authorList>
            <consortium name="The Broad Institute Genomics Platform"/>
            <consortium name="The Broad Institute Genome Sequencing Center for Infectious Disease"/>
            <person name="Wu L."/>
            <person name="Ma J."/>
        </authorList>
    </citation>
    <scope>NUCLEOTIDE SEQUENCE [LARGE SCALE GENOMIC DNA]</scope>
    <source>
        <strain evidence="4">JCM 17498</strain>
    </source>
</reference>
<keyword evidence="4" id="KW-1185">Reference proteome</keyword>
<comment type="caution">
    <text evidence="3">The sequence shown here is derived from an EMBL/GenBank/DDBJ whole genome shotgun (WGS) entry which is preliminary data.</text>
</comment>
<organism evidence="3 4">
    <name type="scientific">Sphingomonas cynarae</name>
    <dbReference type="NCBI Taxonomy" id="930197"/>
    <lineage>
        <taxon>Bacteria</taxon>
        <taxon>Pseudomonadati</taxon>
        <taxon>Pseudomonadota</taxon>
        <taxon>Alphaproteobacteria</taxon>
        <taxon>Sphingomonadales</taxon>
        <taxon>Sphingomonadaceae</taxon>
        <taxon>Sphingomonas</taxon>
    </lineage>
</organism>
<accession>A0ABP7E215</accession>
<keyword evidence="2" id="KW-0472">Membrane</keyword>
<evidence type="ECO:0000313" key="3">
    <source>
        <dbReference type="EMBL" id="GAA3711140.1"/>
    </source>
</evidence>
<protein>
    <submittedName>
        <fullName evidence="3">Uncharacterized protein</fullName>
    </submittedName>
</protein>
<feature type="compositionally biased region" description="Low complexity" evidence="1">
    <location>
        <begin position="139"/>
        <end position="152"/>
    </location>
</feature>
<feature type="compositionally biased region" description="Low complexity" evidence="1">
    <location>
        <begin position="22"/>
        <end position="51"/>
    </location>
</feature>
<keyword evidence="2" id="KW-1133">Transmembrane helix</keyword>
<keyword evidence="2" id="KW-0812">Transmembrane</keyword>